<dbReference type="PANTHER" id="PTHR38681:SF1">
    <property type="entry name" value="RETROVIRUS-RELATED POL POLYPROTEIN FROM TRANSPOSON 412-LIKE PROTEIN"/>
    <property type="match status" value="1"/>
</dbReference>
<reference evidence="1" key="1">
    <citation type="submission" date="2022-05" db="EMBL/GenBank/DDBJ databases">
        <authorList>
            <person name="Okamura Y."/>
        </authorList>
    </citation>
    <scope>NUCLEOTIDE SEQUENCE</scope>
</reference>
<keyword evidence="2" id="KW-1185">Reference proteome</keyword>
<evidence type="ECO:0000313" key="2">
    <source>
        <dbReference type="Proteomes" id="UP001152562"/>
    </source>
</evidence>
<dbReference type="EMBL" id="CALOZG010000042">
    <property type="protein sequence ID" value="CAH4035738.1"/>
    <property type="molecule type" value="Genomic_DNA"/>
</dbReference>
<proteinExistence type="predicted"/>
<organism evidence="1 2">
    <name type="scientific">Pieris brassicae</name>
    <name type="common">White butterfly</name>
    <name type="synonym">Large white butterfly</name>
    <dbReference type="NCBI Taxonomy" id="7116"/>
    <lineage>
        <taxon>Eukaryota</taxon>
        <taxon>Metazoa</taxon>
        <taxon>Ecdysozoa</taxon>
        <taxon>Arthropoda</taxon>
        <taxon>Hexapoda</taxon>
        <taxon>Insecta</taxon>
        <taxon>Pterygota</taxon>
        <taxon>Neoptera</taxon>
        <taxon>Endopterygota</taxon>
        <taxon>Lepidoptera</taxon>
        <taxon>Glossata</taxon>
        <taxon>Ditrysia</taxon>
        <taxon>Papilionoidea</taxon>
        <taxon>Pieridae</taxon>
        <taxon>Pierinae</taxon>
        <taxon>Pieris</taxon>
    </lineage>
</organism>
<gene>
    <name evidence="1" type="ORF">PIBRA_LOCUS11772</name>
</gene>
<dbReference type="Proteomes" id="UP001152562">
    <property type="component" value="Unassembled WGS sequence"/>
</dbReference>
<evidence type="ECO:0000313" key="1">
    <source>
        <dbReference type="EMBL" id="CAH4035738.1"/>
    </source>
</evidence>
<sequence>MTYSQTLRLPSDIFNKEEITTGDDFTYVQKLRGILNGFRPDHKSHSNSSFFVHSDLKDSEYVFVRNEVHKPLKPTDDGPYRVLSRKSKVYKVEFPNRNVQISIDRLKPAYFLSNSSATVKHDDEHDTDLRTTPTRSGRVTRRPVRFANVKF</sequence>
<dbReference type="AlphaFoldDB" id="A0A9P0TYC1"/>
<comment type="caution">
    <text evidence="1">The sequence shown here is derived from an EMBL/GenBank/DDBJ whole genome shotgun (WGS) entry which is preliminary data.</text>
</comment>
<protein>
    <submittedName>
        <fullName evidence="1">Uncharacterized protein</fullName>
    </submittedName>
</protein>
<dbReference type="PANTHER" id="PTHR38681">
    <property type="entry name" value="RETROVIRUS-RELATED POL POLYPROTEIN FROM TRANSPOSON 412-LIKE PROTEIN-RELATED"/>
    <property type="match status" value="1"/>
</dbReference>
<accession>A0A9P0TYC1</accession>
<name>A0A9P0TYC1_PIEBR</name>